<sequence>MGLDINHIDSMLFSSYIGGCIMSIPSLDVHKVVKCAEHKKALDAISLKLKNNIIDSSSEYDFLGDTIIFNKDKKNRLTLKLSTYELELIFKETLLVIDEAPVLKFAAIDPTDENNNELIDLFLSKGGFIYIREYKSEPHYEYGDTSLFLHILDATLKELKSANKISY</sequence>
<gene>
    <name evidence="1" type="ordered locus">ECS88_2890</name>
</gene>
<dbReference type="Proteomes" id="UP000000747">
    <property type="component" value="Chromosome"/>
</dbReference>
<dbReference type="HOGENOM" id="CLU_1774464_0_0_6"/>
<keyword evidence="2" id="KW-1185">Reference proteome</keyword>
<evidence type="ECO:0000313" key="2">
    <source>
        <dbReference type="Proteomes" id="UP000000747"/>
    </source>
</evidence>
<dbReference type="AlphaFoldDB" id="B7MJP0"/>
<protein>
    <submittedName>
        <fullName evidence="1">Uncharacterized protein</fullName>
    </submittedName>
</protein>
<dbReference type="KEGG" id="ecz:ECS88_2890"/>
<organism evidence="1 2">
    <name type="scientific">Escherichia coli O45:K1 (strain S88 / ExPEC)</name>
    <dbReference type="NCBI Taxonomy" id="585035"/>
    <lineage>
        <taxon>Bacteria</taxon>
        <taxon>Pseudomonadati</taxon>
        <taxon>Pseudomonadota</taxon>
        <taxon>Gammaproteobacteria</taxon>
        <taxon>Enterobacterales</taxon>
        <taxon>Enterobacteriaceae</taxon>
        <taxon>Escherichia</taxon>
    </lineage>
</organism>
<dbReference type="EMBL" id="CU928161">
    <property type="protein sequence ID" value="CAR04140.2"/>
    <property type="molecule type" value="Genomic_DNA"/>
</dbReference>
<evidence type="ECO:0000313" key="1">
    <source>
        <dbReference type="EMBL" id="CAR04140.2"/>
    </source>
</evidence>
<name>B7MJP0_ECO45</name>
<proteinExistence type="predicted"/>
<accession>B7MJP0</accession>
<reference evidence="2" key="1">
    <citation type="journal article" date="2009" name="PLoS Genet.">
        <title>Organised genome dynamics in the Escherichia coli species results in highly diverse adaptive paths.</title>
        <authorList>
            <person name="Touchon M."/>
            <person name="Hoede C."/>
            <person name="Tenaillon O."/>
            <person name="Barbe V."/>
            <person name="Baeriswyl S."/>
            <person name="Bidet P."/>
            <person name="Bingen E."/>
            <person name="Bonacorsi S."/>
            <person name="Bouchier C."/>
            <person name="Bouvet O."/>
            <person name="Calteau A."/>
            <person name="Chiapello H."/>
            <person name="Clermont O."/>
            <person name="Cruveiller S."/>
            <person name="Danchin A."/>
            <person name="Diard M."/>
            <person name="Dossat C."/>
            <person name="Karoui M.E."/>
            <person name="Frapy E."/>
            <person name="Garry L."/>
            <person name="Ghigo J.M."/>
            <person name="Gilles A.M."/>
            <person name="Johnson J."/>
            <person name="Le Bouguenec C."/>
            <person name="Lescat M."/>
            <person name="Mangenot S."/>
            <person name="Martinez-Jehanne V."/>
            <person name="Matic I."/>
            <person name="Nassif X."/>
            <person name="Oztas S."/>
            <person name="Petit M.A."/>
            <person name="Pichon C."/>
            <person name="Rouy Z."/>
            <person name="Ruf C.S."/>
            <person name="Schneider D."/>
            <person name="Tourret J."/>
            <person name="Vacherie B."/>
            <person name="Vallenet D."/>
            <person name="Medigue C."/>
            <person name="Rocha E.P.C."/>
            <person name="Denamur E."/>
        </authorList>
    </citation>
    <scope>NUCLEOTIDE SEQUENCE [LARGE SCALE GENOMIC DNA]</scope>
    <source>
        <strain evidence="2">S88 / ExPEC</strain>
    </source>
</reference>